<name>A0A9K3JJR9_HELAN</name>
<reference evidence="2" key="2">
    <citation type="submission" date="2020-06" db="EMBL/GenBank/DDBJ databases">
        <title>Helianthus annuus Genome sequencing and assembly Release 2.</title>
        <authorList>
            <person name="Gouzy J."/>
            <person name="Langlade N."/>
            <person name="Munos S."/>
        </authorList>
    </citation>
    <scope>NUCLEOTIDE SEQUENCE</scope>
    <source>
        <tissue evidence="2">Leaves</tissue>
    </source>
</reference>
<feature type="region of interest" description="Disordered" evidence="1">
    <location>
        <begin position="1"/>
        <end position="52"/>
    </location>
</feature>
<reference evidence="2" key="1">
    <citation type="journal article" date="2017" name="Nature">
        <title>The sunflower genome provides insights into oil metabolism, flowering and Asterid evolution.</title>
        <authorList>
            <person name="Badouin H."/>
            <person name="Gouzy J."/>
            <person name="Grassa C.J."/>
            <person name="Murat F."/>
            <person name="Staton S.E."/>
            <person name="Cottret L."/>
            <person name="Lelandais-Briere C."/>
            <person name="Owens G.L."/>
            <person name="Carrere S."/>
            <person name="Mayjonade B."/>
            <person name="Legrand L."/>
            <person name="Gill N."/>
            <person name="Kane N.C."/>
            <person name="Bowers J.E."/>
            <person name="Hubner S."/>
            <person name="Bellec A."/>
            <person name="Berard A."/>
            <person name="Berges H."/>
            <person name="Blanchet N."/>
            <person name="Boniface M.C."/>
            <person name="Brunel D."/>
            <person name="Catrice O."/>
            <person name="Chaidir N."/>
            <person name="Claudel C."/>
            <person name="Donnadieu C."/>
            <person name="Faraut T."/>
            <person name="Fievet G."/>
            <person name="Helmstetter N."/>
            <person name="King M."/>
            <person name="Knapp S.J."/>
            <person name="Lai Z."/>
            <person name="Le Paslier M.C."/>
            <person name="Lippi Y."/>
            <person name="Lorenzon L."/>
            <person name="Mandel J.R."/>
            <person name="Marage G."/>
            <person name="Marchand G."/>
            <person name="Marquand E."/>
            <person name="Bret-Mestries E."/>
            <person name="Morien E."/>
            <person name="Nambeesan S."/>
            <person name="Nguyen T."/>
            <person name="Pegot-Espagnet P."/>
            <person name="Pouilly N."/>
            <person name="Raftis F."/>
            <person name="Sallet E."/>
            <person name="Schiex T."/>
            <person name="Thomas J."/>
            <person name="Vandecasteele C."/>
            <person name="Vares D."/>
            <person name="Vear F."/>
            <person name="Vautrin S."/>
            <person name="Crespi M."/>
            <person name="Mangin B."/>
            <person name="Burke J.M."/>
            <person name="Salse J."/>
            <person name="Munos S."/>
            <person name="Vincourt P."/>
            <person name="Rieseberg L.H."/>
            <person name="Langlade N.B."/>
        </authorList>
    </citation>
    <scope>NUCLEOTIDE SEQUENCE</scope>
    <source>
        <tissue evidence="2">Leaves</tissue>
    </source>
</reference>
<sequence length="69" mass="7784">MQLMVQQRNEAPKDLCTRDQDKEKITKDEPGKKTNNAKEGKPADGKQDTRTGVYQINLQTEHGGLTSRI</sequence>
<proteinExistence type="predicted"/>
<dbReference type="AlphaFoldDB" id="A0A9K3JJR9"/>
<gene>
    <name evidence="2" type="ORF">HanXRQr2_Chr03g0132351</name>
</gene>
<keyword evidence="3" id="KW-1185">Reference proteome</keyword>
<evidence type="ECO:0000313" key="2">
    <source>
        <dbReference type="EMBL" id="KAF5816258.1"/>
    </source>
</evidence>
<dbReference type="Gramene" id="mRNA:HanXRQr2_Chr03g0132351">
    <property type="protein sequence ID" value="CDS:HanXRQr2_Chr03g0132351.1"/>
    <property type="gene ID" value="HanXRQr2_Chr03g0132351"/>
</dbReference>
<evidence type="ECO:0000313" key="3">
    <source>
        <dbReference type="Proteomes" id="UP000215914"/>
    </source>
</evidence>
<organism evidence="2 3">
    <name type="scientific">Helianthus annuus</name>
    <name type="common">Common sunflower</name>
    <dbReference type="NCBI Taxonomy" id="4232"/>
    <lineage>
        <taxon>Eukaryota</taxon>
        <taxon>Viridiplantae</taxon>
        <taxon>Streptophyta</taxon>
        <taxon>Embryophyta</taxon>
        <taxon>Tracheophyta</taxon>
        <taxon>Spermatophyta</taxon>
        <taxon>Magnoliopsida</taxon>
        <taxon>eudicotyledons</taxon>
        <taxon>Gunneridae</taxon>
        <taxon>Pentapetalae</taxon>
        <taxon>asterids</taxon>
        <taxon>campanulids</taxon>
        <taxon>Asterales</taxon>
        <taxon>Asteraceae</taxon>
        <taxon>Asteroideae</taxon>
        <taxon>Heliantheae alliance</taxon>
        <taxon>Heliantheae</taxon>
        <taxon>Helianthus</taxon>
    </lineage>
</organism>
<feature type="compositionally biased region" description="Basic and acidic residues" evidence="1">
    <location>
        <begin position="10"/>
        <end position="49"/>
    </location>
</feature>
<dbReference type="EMBL" id="MNCJ02000318">
    <property type="protein sequence ID" value="KAF5816258.1"/>
    <property type="molecule type" value="Genomic_DNA"/>
</dbReference>
<comment type="caution">
    <text evidence="2">The sequence shown here is derived from an EMBL/GenBank/DDBJ whole genome shotgun (WGS) entry which is preliminary data.</text>
</comment>
<evidence type="ECO:0000256" key="1">
    <source>
        <dbReference type="SAM" id="MobiDB-lite"/>
    </source>
</evidence>
<accession>A0A9K3JJR9</accession>
<protein>
    <submittedName>
        <fullName evidence="2">Uncharacterized protein</fullName>
    </submittedName>
</protein>
<dbReference type="Proteomes" id="UP000215914">
    <property type="component" value="Unassembled WGS sequence"/>
</dbReference>